<sequence>MNVWIDGSAFENPRQLGIWRVFYEIMSRTSRDVDYTLWLRSKPLQPIPAGVRVYQDPGRSEIPRHHLATRLRRRLALRRDPAELARADLYHPTGLTLPIDHGTKCVATLHDMIAESHFPIGIRELQEAIPIKQATLERAEILICVSHITASELSRFYPELKHKTRVIHHGAEHLLPTDSMPSISADSGKNALYIGQRTGYKNFHCLLDAMQTPQWPSDVQLNVVGPKFSSAETLLIRSLNLSNRIRNLGHLSTEQLRNEYRTSRCLVFPSFQEGFGLPCLEAQSLGCPLVCSDIAVFHEVAGEAALFFDPRLGERLAEQINHIGDPAVRKRLIDHGRENVRRFSWDNAATQILEVYQQATNAT</sequence>
<dbReference type="Pfam" id="PF13439">
    <property type="entry name" value="Glyco_transf_4"/>
    <property type="match status" value="1"/>
</dbReference>
<evidence type="ECO:0000313" key="5">
    <source>
        <dbReference type="Proteomes" id="UP001416858"/>
    </source>
</evidence>
<dbReference type="SUPFAM" id="SSF53756">
    <property type="entry name" value="UDP-Glycosyltransferase/glycogen phosphorylase"/>
    <property type="match status" value="1"/>
</dbReference>
<dbReference type="Pfam" id="PF00534">
    <property type="entry name" value="Glycos_transf_1"/>
    <property type="match status" value="1"/>
</dbReference>
<protein>
    <submittedName>
        <fullName evidence="4">D-inositol-3-phosphate glycosyltransferase</fullName>
    </submittedName>
</protein>
<gene>
    <name evidence="4" type="primary">mshA_8</name>
    <name evidence="4" type="ORF">Rcae01_01823</name>
</gene>
<proteinExistence type="predicted"/>
<dbReference type="InterPro" id="IPR028098">
    <property type="entry name" value="Glyco_trans_4-like_N"/>
</dbReference>
<keyword evidence="5" id="KW-1185">Reference proteome</keyword>
<evidence type="ECO:0000313" key="4">
    <source>
        <dbReference type="EMBL" id="GAA5506371.1"/>
    </source>
</evidence>
<keyword evidence="1" id="KW-0808">Transferase</keyword>
<dbReference type="RefSeq" id="WP_345683323.1">
    <property type="nucleotide sequence ID" value="NZ_BAABRO010000003.1"/>
</dbReference>
<reference evidence="4 5" key="1">
    <citation type="submission" date="2024-02" db="EMBL/GenBank/DDBJ databases">
        <title>Rhodopirellula caenicola NBRC 110016.</title>
        <authorList>
            <person name="Ichikawa N."/>
            <person name="Katano-Makiyama Y."/>
            <person name="Hidaka K."/>
        </authorList>
    </citation>
    <scope>NUCLEOTIDE SEQUENCE [LARGE SCALE GENOMIC DNA]</scope>
    <source>
        <strain evidence="4 5">NBRC 110016</strain>
    </source>
</reference>
<dbReference type="Gene3D" id="3.40.50.2000">
    <property type="entry name" value="Glycogen Phosphorylase B"/>
    <property type="match status" value="2"/>
</dbReference>
<organism evidence="4 5">
    <name type="scientific">Novipirellula caenicola</name>
    <dbReference type="NCBI Taxonomy" id="1536901"/>
    <lineage>
        <taxon>Bacteria</taxon>
        <taxon>Pseudomonadati</taxon>
        <taxon>Planctomycetota</taxon>
        <taxon>Planctomycetia</taxon>
        <taxon>Pirellulales</taxon>
        <taxon>Pirellulaceae</taxon>
        <taxon>Novipirellula</taxon>
    </lineage>
</organism>
<feature type="domain" description="Glycosyl transferase family 1" evidence="2">
    <location>
        <begin position="188"/>
        <end position="337"/>
    </location>
</feature>
<evidence type="ECO:0000259" key="2">
    <source>
        <dbReference type="Pfam" id="PF00534"/>
    </source>
</evidence>
<name>A0ABP9VMF2_9BACT</name>
<evidence type="ECO:0000256" key="1">
    <source>
        <dbReference type="ARBA" id="ARBA00022679"/>
    </source>
</evidence>
<dbReference type="EMBL" id="BAABRO010000003">
    <property type="protein sequence ID" value="GAA5506371.1"/>
    <property type="molecule type" value="Genomic_DNA"/>
</dbReference>
<evidence type="ECO:0000259" key="3">
    <source>
        <dbReference type="Pfam" id="PF13439"/>
    </source>
</evidence>
<dbReference type="InterPro" id="IPR001296">
    <property type="entry name" value="Glyco_trans_1"/>
</dbReference>
<comment type="caution">
    <text evidence="4">The sequence shown here is derived from an EMBL/GenBank/DDBJ whole genome shotgun (WGS) entry which is preliminary data.</text>
</comment>
<feature type="domain" description="Glycosyltransferase subfamily 4-like N-terminal" evidence="3">
    <location>
        <begin position="20"/>
        <end position="171"/>
    </location>
</feature>
<accession>A0ABP9VMF2</accession>
<dbReference type="PANTHER" id="PTHR46401">
    <property type="entry name" value="GLYCOSYLTRANSFERASE WBBK-RELATED"/>
    <property type="match status" value="1"/>
</dbReference>
<dbReference type="Proteomes" id="UP001416858">
    <property type="component" value="Unassembled WGS sequence"/>
</dbReference>
<dbReference type="PANTHER" id="PTHR46401:SF2">
    <property type="entry name" value="GLYCOSYLTRANSFERASE WBBK-RELATED"/>
    <property type="match status" value="1"/>
</dbReference>
<dbReference type="CDD" id="cd03809">
    <property type="entry name" value="GT4_MtfB-like"/>
    <property type="match status" value="1"/>
</dbReference>